<dbReference type="InterPro" id="IPR034660">
    <property type="entry name" value="DinB/YfiT-like"/>
</dbReference>
<evidence type="ECO:0000256" key="1">
    <source>
        <dbReference type="SAM" id="MobiDB-lite"/>
    </source>
</evidence>
<dbReference type="SUPFAM" id="SSF109854">
    <property type="entry name" value="DinB/YfiT-like putative metalloenzymes"/>
    <property type="match status" value="1"/>
</dbReference>
<proteinExistence type="predicted"/>
<dbReference type="InterPro" id="IPR024344">
    <property type="entry name" value="MDMPI_metal-binding"/>
</dbReference>
<evidence type="ECO:0000313" key="3">
    <source>
        <dbReference type="EMBL" id="TWF78600.1"/>
    </source>
</evidence>
<dbReference type="Pfam" id="PF11716">
    <property type="entry name" value="MDMPI_N"/>
    <property type="match status" value="1"/>
</dbReference>
<protein>
    <submittedName>
        <fullName evidence="3">Mycothiol maleylpyruvate isomerase-like protein</fullName>
    </submittedName>
</protein>
<dbReference type="AlphaFoldDB" id="A0A561SUR0"/>
<evidence type="ECO:0000313" key="4">
    <source>
        <dbReference type="Proteomes" id="UP000321261"/>
    </source>
</evidence>
<evidence type="ECO:0000259" key="2">
    <source>
        <dbReference type="Pfam" id="PF11716"/>
    </source>
</evidence>
<dbReference type="Gene3D" id="1.20.120.450">
    <property type="entry name" value="dinb family like domain"/>
    <property type="match status" value="1"/>
</dbReference>
<feature type="compositionally biased region" description="Pro residues" evidence="1">
    <location>
        <begin position="1"/>
        <end position="11"/>
    </location>
</feature>
<comment type="caution">
    <text evidence="3">The sequence shown here is derived from an EMBL/GenBank/DDBJ whole genome shotgun (WGS) entry which is preliminary data.</text>
</comment>
<reference evidence="3 4" key="1">
    <citation type="submission" date="2019-06" db="EMBL/GenBank/DDBJ databases">
        <title>Sequencing the genomes of 1000 actinobacteria strains.</title>
        <authorList>
            <person name="Klenk H.-P."/>
        </authorList>
    </citation>
    <scope>NUCLEOTIDE SEQUENCE [LARGE SCALE GENOMIC DNA]</scope>
    <source>
        <strain evidence="3 4">DSM 45671</strain>
    </source>
</reference>
<dbReference type="OrthoDB" id="3781681at2"/>
<feature type="domain" description="Mycothiol-dependent maleylpyruvate isomerase metal-binding" evidence="2">
    <location>
        <begin position="73"/>
        <end position="212"/>
    </location>
</feature>
<feature type="compositionally biased region" description="Polar residues" evidence="1">
    <location>
        <begin position="30"/>
        <end position="47"/>
    </location>
</feature>
<keyword evidence="3" id="KW-0413">Isomerase</keyword>
<dbReference type="RefSeq" id="WP_147257578.1">
    <property type="nucleotide sequence ID" value="NZ_VIWU01000001.1"/>
</dbReference>
<dbReference type="GO" id="GO:0046872">
    <property type="term" value="F:metal ion binding"/>
    <property type="evidence" value="ECO:0007669"/>
    <property type="project" value="InterPro"/>
</dbReference>
<keyword evidence="3" id="KW-0670">Pyruvate</keyword>
<sequence>MTTAPLVPPRTPTTHQNGGLPPALSGAPRSEQTTLSGAPRSEQTTLSGAPRNDQTRTKPLPSPEFTALRIAYSDISTIASSLEEEDSWLPTRCLGWTVRDLLVHLLGDVQRALVALATPAAGPADRDAVTWWTAGEPTDDPGFRELRNLRTISGAWELEDLVRTFMETTRAVVALAGRTPPEALVATRGHVLQAVDLVTTLAVKAAIHHLDLVMELRRPGPRAEPLALVRCTLDALLGHPAPADWPDERWALLGTGRVPPGGGERRALGAAAARLPLLC</sequence>
<name>A0A561SUR0_9PSEU</name>
<organism evidence="3 4">
    <name type="scientific">Pseudonocardia hierapolitana</name>
    <dbReference type="NCBI Taxonomy" id="1128676"/>
    <lineage>
        <taxon>Bacteria</taxon>
        <taxon>Bacillati</taxon>
        <taxon>Actinomycetota</taxon>
        <taxon>Actinomycetes</taxon>
        <taxon>Pseudonocardiales</taxon>
        <taxon>Pseudonocardiaceae</taxon>
        <taxon>Pseudonocardia</taxon>
    </lineage>
</organism>
<feature type="region of interest" description="Disordered" evidence="1">
    <location>
        <begin position="1"/>
        <end position="63"/>
    </location>
</feature>
<accession>A0A561SUR0</accession>
<keyword evidence="4" id="KW-1185">Reference proteome</keyword>
<dbReference type="Proteomes" id="UP000321261">
    <property type="component" value="Unassembled WGS sequence"/>
</dbReference>
<dbReference type="GO" id="GO:0016853">
    <property type="term" value="F:isomerase activity"/>
    <property type="evidence" value="ECO:0007669"/>
    <property type="project" value="UniProtKB-KW"/>
</dbReference>
<dbReference type="EMBL" id="VIWU01000001">
    <property type="protein sequence ID" value="TWF78600.1"/>
    <property type="molecule type" value="Genomic_DNA"/>
</dbReference>
<gene>
    <name evidence="3" type="ORF">FHX44_114523</name>
</gene>